<dbReference type="PANTHER" id="PTHR42707">
    <property type="entry name" value="ACYL-COA DEHYDROGENASE"/>
    <property type="match status" value="1"/>
</dbReference>
<feature type="non-terminal residue" evidence="2">
    <location>
        <position position="1"/>
    </location>
</feature>
<proteinExistence type="predicted"/>
<dbReference type="Gene3D" id="2.40.110.20">
    <property type="match status" value="1"/>
</dbReference>
<dbReference type="InterPro" id="IPR006091">
    <property type="entry name" value="Acyl-CoA_Oxase/DH_mid-dom"/>
</dbReference>
<keyword evidence="3" id="KW-1185">Reference proteome</keyword>
<dbReference type="AlphaFoldDB" id="A0AAV3YCL9"/>
<gene>
    <name evidence="2" type="ORF">PoB_000648900</name>
</gene>
<dbReference type="SUPFAM" id="SSF56645">
    <property type="entry name" value="Acyl-CoA dehydrogenase NM domain-like"/>
    <property type="match status" value="1"/>
</dbReference>
<comment type="caution">
    <text evidence="2">The sequence shown here is derived from an EMBL/GenBank/DDBJ whole genome shotgun (WGS) entry which is preliminary data.</text>
</comment>
<accession>A0AAV3YCL9</accession>
<dbReference type="GO" id="GO:0003995">
    <property type="term" value="F:acyl-CoA dehydrogenase activity"/>
    <property type="evidence" value="ECO:0007669"/>
    <property type="project" value="TreeGrafter"/>
</dbReference>
<dbReference type="Pfam" id="PF02770">
    <property type="entry name" value="Acyl-CoA_dh_M"/>
    <property type="match status" value="1"/>
</dbReference>
<name>A0AAV3YCL9_9GAST</name>
<dbReference type="Proteomes" id="UP000735302">
    <property type="component" value="Unassembled WGS sequence"/>
</dbReference>
<evidence type="ECO:0000313" key="2">
    <source>
        <dbReference type="EMBL" id="GFN79983.1"/>
    </source>
</evidence>
<evidence type="ECO:0000259" key="1">
    <source>
        <dbReference type="Pfam" id="PF02770"/>
    </source>
</evidence>
<dbReference type="EMBL" id="BLXT01000766">
    <property type="protein sequence ID" value="GFN79983.1"/>
    <property type="molecule type" value="Genomic_DNA"/>
</dbReference>
<feature type="domain" description="Acyl-CoA oxidase/dehydrogenase middle" evidence="1">
    <location>
        <begin position="48"/>
        <end position="148"/>
    </location>
</feature>
<reference evidence="2 3" key="1">
    <citation type="journal article" date="2021" name="Elife">
        <title>Chloroplast acquisition without the gene transfer in kleptoplastic sea slugs, Plakobranchus ocellatus.</title>
        <authorList>
            <person name="Maeda T."/>
            <person name="Takahashi S."/>
            <person name="Yoshida T."/>
            <person name="Shimamura S."/>
            <person name="Takaki Y."/>
            <person name="Nagai Y."/>
            <person name="Toyoda A."/>
            <person name="Suzuki Y."/>
            <person name="Arimoto A."/>
            <person name="Ishii H."/>
            <person name="Satoh N."/>
            <person name="Nishiyama T."/>
            <person name="Hasebe M."/>
            <person name="Maruyama T."/>
            <person name="Minagawa J."/>
            <person name="Obokata J."/>
            <person name="Shigenobu S."/>
        </authorList>
    </citation>
    <scope>NUCLEOTIDE SEQUENCE [LARGE SCALE GENOMIC DNA]</scope>
</reference>
<dbReference type="PANTHER" id="PTHR42707:SF2">
    <property type="entry name" value="ACD11 DEHYDROGENASE"/>
    <property type="match status" value="1"/>
</dbReference>
<sequence>RLYQMAQFYLYEPSAGLYGCPLAMTNGAARTIEVSMCRDPQTFWTSGQWMTEKRGGSDVAGGTETVAVEQPEGTYKLYGYKWFSSATDADITLTLARIVDDHGSTVKGTRGLSLFYLDVKGQKSNIQLVKLKNKLGTRQLPTAELLIEGATAHKVSLNSKFHDG</sequence>
<dbReference type="InterPro" id="IPR009100">
    <property type="entry name" value="AcylCoA_DH/oxidase_NM_dom_sf"/>
</dbReference>
<dbReference type="InterPro" id="IPR052904">
    <property type="entry name" value="Acyl-CoA_dehydrogenase-like"/>
</dbReference>
<protein>
    <submittedName>
        <fullName evidence="2">Isobutyryl-coa dehydrogenase, mitochondrial</fullName>
    </submittedName>
</protein>
<evidence type="ECO:0000313" key="3">
    <source>
        <dbReference type="Proteomes" id="UP000735302"/>
    </source>
</evidence>
<organism evidence="2 3">
    <name type="scientific">Plakobranchus ocellatus</name>
    <dbReference type="NCBI Taxonomy" id="259542"/>
    <lineage>
        <taxon>Eukaryota</taxon>
        <taxon>Metazoa</taxon>
        <taxon>Spiralia</taxon>
        <taxon>Lophotrochozoa</taxon>
        <taxon>Mollusca</taxon>
        <taxon>Gastropoda</taxon>
        <taxon>Heterobranchia</taxon>
        <taxon>Euthyneura</taxon>
        <taxon>Panpulmonata</taxon>
        <taxon>Sacoglossa</taxon>
        <taxon>Placobranchoidea</taxon>
        <taxon>Plakobranchidae</taxon>
        <taxon>Plakobranchus</taxon>
    </lineage>
</organism>